<gene>
    <name evidence="2" type="ORF">C8D98_0819</name>
</gene>
<keyword evidence="1" id="KW-1133">Transmembrane helix</keyword>
<keyword evidence="1" id="KW-0812">Transmembrane</keyword>
<protein>
    <submittedName>
        <fullName evidence="2">Uncharacterized protein</fullName>
    </submittedName>
</protein>
<dbReference type="Proteomes" id="UP000294614">
    <property type="component" value="Unassembled WGS sequence"/>
</dbReference>
<organism evidence="2 3">
    <name type="scientific">Seleniivibrio woodruffii</name>
    <dbReference type="NCBI Taxonomy" id="1078050"/>
    <lineage>
        <taxon>Bacteria</taxon>
        <taxon>Pseudomonadati</taxon>
        <taxon>Deferribacterota</taxon>
        <taxon>Deferribacteres</taxon>
        <taxon>Deferribacterales</taxon>
        <taxon>Geovibrionaceae</taxon>
        <taxon>Seleniivibrio</taxon>
    </lineage>
</organism>
<feature type="transmembrane region" description="Helical" evidence="1">
    <location>
        <begin position="33"/>
        <end position="53"/>
    </location>
</feature>
<feature type="transmembrane region" description="Helical" evidence="1">
    <location>
        <begin position="85"/>
        <end position="104"/>
    </location>
</feature>
<feature type="transmembrane region" description="Helical" evidence="1">
    <location>
        <begin position="7"/>
        <end position="27"/>
    </location>
</feature>
<evidence type="ECO:0000313" key="3">
    <source>
        <dbReference type="Proteomes" id="UP000294614"/>
    </source>
</evidence>
<dbReference type="AlphaFoldDB" id="A0A4R1KDW5"/>
<keyword evidence="3" id="KW-1185">Reference proteome</keyword>
<dbReference type="RefSeq" id="WP_132872258.1">
    <property type="nucleotide sequence ID" value="NZ_SMGG01000003.1"/>
</dbReference>
<comment type="caution">
    <text evidence="2">The sequence shown here is derived from an EMBL/GenBank/DDBJ whole genome shotgun (WGS) entry which is preliminary data.</text>
</comment>
<keyword evidence="1" id="KW-0472">Membrane</keyword>
<evidence type="ECO:0000256" key="1">
    <source>
        <dbReference type="SAM" id="Phobius"/>
    </source>
</evidence>
<name>A0A4R1KDW5_9BACT</name>
<accession>A0A4R1KDW5</accession>
<evidence type="ECO:0000313" key="2">
    <source>
        <dbReference type="EMBL" id="TCK62297.1"/>
    </source>
</evidence>
<reference evidence="2 3" key="1">
    <citation type="submission" date="2019-03" db="EMBL/GenBank/DDBJ databases">
        <title>Genomic Encyclopedia of Type Strains, Phase IV (KMG-IV): sequencing the most valuable type-strain genomes for metagenomic binning, comparative biology and taxonomic classification.</title>
        <authorList>
            <person name="Goeker M."/>
        </authorList>
    </citation>
    <scope>NUCLEOTIDE SEQUENCE [LARGE SCALE GENOMIC DNA]</scope>
    <source>
        <strain evidence="2 3">DSM 24984</strain>
    </source>
</reference>
<dbReference type="EMBL" id="SMGG01000003">
    <property type="protein sequence ID" value="TCK62297.1"/>
    <property type="molecule type" value="Genomic_DNA"/>
</dbReference>
<proteinExistence type="predicted"/>
<sequence length="111" mass="12322">MISFTTVAVFEFVHVLAFLLLGDIVFFGEPGIWLAYNIAMAIYVCILIFLVIINRGDEPEISPVPSIASMDKALFEFSRDNKGTYLTIYVVLFVSMLGLGKFVIRAGGLHL</sequence>